<sequence length="160" mass="17158">MVTVKNFGKIKLAKAEAKSSSSGCVRAPKAGARTTTSNVPAQPADSPGPALSIAVVETSASSELSLTTPVSVAVGTLDLAGTRRTSTRKCVQAESSAATSMPSRKHQKKLEDPLAGWMMVDPDNGEELTGHQWVEHYPEEIENCYKKDHQRYIDYLAQLG</sequence>
<dbReference type="AlphaFoldDB" id="A0AAD6ZD28"/>
<dbReference type="EMBL" id="JARIHO010000061">
    <property type="protein sequence ID" value="KAJ7315597.1"/>
    <property type="molecule type" value="Genomic_DNA"/>
</dbReference>
<proteinExistence type="predicted"/>
<organism evidence="2 3">
    <name type="scientific">Mycena albidolilacea</name>
    <dbReference type="NCBI Taxonomy" id="1033008"/>
    <lineage>
        <taxon>Eukaryota</taxon>
        <taxon>Fungi</taxon>
        <taxon>Dikarya</taxon>
        <taxon>Basidiomycota</taxon>
        <taxon>Agaricomycotina</taxon>
        <taxon>Agaricomycetes</taxon>
        <taxon>Agaricomycetidae</taxon>
        <taxon>Agaricales</taxon>
        <taxon>Marasmiineae</taxon>
        <taxon>Mycenaceae</taxon>
        <taxon>Mycena</taxon>
    </lineage>
</organism>
<evidence type="ECO:0000313" key="2">
    <source>
        <dbReference type="EMBL" id="KAJ7315597.1"/>
    </source>
</evidence>
<reference evidence="2" key="1">
    <citation type="submission" date="2023-03" db="EMBL/GenBank/DDBJ databases">
        <title>Massive genome expansion in bonnet fungi (Mycena s.s.) driven by repeated elements and novel gene families across ecological guilds.</title>
        <authorList>
            <consortium name="Lawrence Berkeley National Laboratory"/>
            <person name="Harder C.B."/>
            <person name="Miyauchi S."/>
            <person name="Viragh M."/>
            <person name="Kuo A."/>
            <person name="Thoen E."/>
            <person name="Andreopoulos B."/>
            <person name="Lu D."/>
            <person name="Skrede I."/>
            <person name="Drula E."/>
            <person name="Henrissat B."/>
            <person name="Morin E."/>
            <person name="Kohler A."/>
            <person name="Barry K."/>
            <person name="LaButti K."/>
            <person name="Morin E."/>
            <person name="Salamov A."/>
            <person name="Lipzen A."/>
            <person name="Mereny Z."/>
            <person name="Hegedus B."/>
            <person name="Baldrian P."/>
            <person name="Stursova M."/>
            <person name="Weitz H."/>
            <person name="Taylor A."/>
            <person name="Grigoriev I.V."/>
            <person name="Nagy L.G."/>
            <person name="Martin F."/>
            <person name="Kauserud H."/>
        </authorList>
    </citation>
    <scope>NUCLEOTIDE SEQUENCE</scope>
    <source>
        <strain evidence="2">CBHHK002</strain>
    </source>
</reference>
<dbReference type="Proteomes" id="UP001218218">
    <property type="component" value="Unassembled WGS sequence"/>
</dbReference>
<gene>
    <name evidence="2" type="ORF">DFH08DRAFT_1039802</name>
</gene>
<comment type="caution">
    <text evidence="2">The sequence shown here is derived from an EMBL/GenBank/DDBJ whole genome shotgun (WGS) entry which is preliminary data.</text>
</comment>
<protein>
    <submittedName>
        <fullName evidence="2">Uncharacterized protein</fullName>
    </submittedName>
</protein>
<evidence type="ECO:0000313" key="3">
    <source>
        <dbReference type="Proteomes" id="UP001218218"/>
    </source>
</evidence>
<name>A0AAD6ZD28_9AGAR</name>
<feature type="compositionally biased region" description="Polar residues" evidence="1">
    <location>
        <begin position="93"/>
        <end position="102"/>
    </location>
</feature>
<accession>A0AAD6ZD28</accession>
<keyword evidence="3" id="KW-1185">Reference proteome</keyword>
<feature type="region of interest" description="Disordered" evidence="1">
    <location>
        <begin position="88"/>
        <end position="108"/>
    </location>
</feature>
<feature type="region of interest" description="Disordered" evidence="1">
    <location>
        <begin position="18"/>
        <end position="48"/>
    </location>
</feature>
<evidence type="ECO:0000256" key="1">
    <source>
        <dbReference type="SAM" id="MobiDB-lite"/>
    </source>
</evidence>